<dbReference type="InterPro" id="IPR051449">
    <property type="entry name" value="ABC-2_transporter_component"/>
</dbReference>
<feature type="transmembrane region" description="Helical" evidence="6">
    <location>
        <begin position="257"/>
        <end position="281"/>
    </location>
</feature>
<keyword evidence="5 6" id="KW-0472">Membrane</keyword>
<proteinExistence type="predicted"/>
<name>A0ABS2IFU5_9GAMM</name>
<dbReference type="PANTHER" id="PTHR30294:SF47">
    <property type="entry name" value="INNER MEMBRANE TRANSPORT PERMEASE YHHJ"/>
    <property type="match status" value="1"/>
</dbReference>
<dbReference type="Proteomes" id="UP000717995">
    <property type="component" value="Unassembled WGS sequence"/>
</dbReference>
<evidence type="ECO:0000259" key="7">
    <source>
        <dbReference type="Pfam" id="PF12698"/>
    </source>
</evidence>
<evidence type="ECO:0000256" key="1">
    <source>
        <dbReference type="ARBA" id="ARBA00004651"/>
    </source>
</evidence>
<feature type="transmembrane region" description="Helical" evidence="6">
    <location>
        <begin position="350"/>
        <end position="368"/>
    </location>
</feature>
<dbReference type="Gene3D" id="3.40.1710.10">
    <property type="entry name" value="abc type-2 transporter like domain"/>
    <property type="match status" value="1"/>
</dbReference>
<keyword evidence="9" id="KW-1185">Reference proteome</keyword>
<organism evidence="8 9">
    <name type="scientific">Zestomonas insulae</name>
    <dbReference type="NCBI Taxonomy" id="2809017"/>
    <lineage>
        <taxon>Bacteria</taxon>
        <taxon>Pseudomonadati</taxon>
        <taxon>Pseudomonadota</taxon>
        <taxon>Gammaproteobacteria</taxon>
        <taxon>Pseudomonadales</taxon>
        <taxon>Pseudomonadaceae</taxon>
        <taxon>Zestomonas</taxon>
    </lineage>
</organism>
<evidence type="ECO:0000256" key="6">
    <source>
        <dbReference type="SAM" id="Phobius"/>
    </source>
</evidence>
<evidence type="ECO:0000313" key="8">
    <source>
        <dbReference type="EMBL" id="MBM7061962.1"/>
    </source>
</evidence>
<dbReference type="RefSeq" id="WP_205349152.1">
    <property type="nucleotide sequence ID" value="NZ_JAFEUP010000004.1"/>
</dbReference>
<feature type="transmembrane region" description="Helical" evidence="6">
    <location>
        <begin position="20"/>
        <end position="37"/>
    </location>
</feature>
<dbReference type="PANTHER" id="PTHR30294">
    <property type="entry name" value="MEMBRANE COMPONENT OF ABC TRANSPORTER YHHJ-RELATED"/>
    <property type="match status" value="1"/>
</dbReference>
<dbReference type="EMBL" id="JAFEUP010000004">
    <property type="protein sequence ID" value="MBM7061962.1"/>
    <property type="molecule type" value="Genomic_DNA"/>
</dbReference>
<evidence type="ECO:0000256" key="4">
    <source>
        <dbReference type="ARBA" id="ARBA00022989"/>
    </source>
</evidence>
<gene>
    <name evidence="8" type="ORF">JQX08_14720</name>
</gene>
<feature type="transmembrane region" description="Helical" evidence="6">
    <location>
        <begin position="176"/>
        <end position="195"/>
    </location>
</feature>
<evidence type="ECO:0000256" key="2">
    <source>
        <dbReference type="ARBA" id="ARBA00022475"/>
    </source>
</evidence>
<protein>
    <submittedName>
        <fullName evidence="8">ABC transporter permease</fullName>
    </submittedName>
</protein>
<comment type="subcellular location">
    <subcellularLocation>
        <location evidence="1">Cell membrane</location>
        <topology evidence="1">Multi-pass membrane protein</topology>
    </subcellularLocation>
</comment>
<keyword evidence="3 6" id="KW-0812">Transmembrane</keyword>
<evidence type="ECO:0000256" key="5">
    <source>
        <dbReference type="ARBA" id="ARBA00023136"/>
    </source>
</evidence>
<evidence type="ECO:0000256" key="3">
    <source>
        <dbReference type="ARBA" id="ARBA00022692"/>
    </source>
</evidence>
<dbReference type="InterPro" id="IPR013525">
    <property type="entry name" value="ABC2_TM"/>
</dbReference>
<dbReference type="Pfam" id="PF12698">
    <property type="entry name" value="ABC2_membrane_3"/>
    <property type="match status" value="1"/>
</dbReference>
<comment type="caution">
    <text evidence="8">The sequence shown here is derived from an EMBL/GenBank/DDBJ whole genome shotgun (WGS) entry which is preliminary data.</text>
</comment>
<evidence type="ECO:0000313" key="9">
    <source>
        <dbReference type="Proteomes" id="UP000717995"/>
    </source>
</evidence>
<feature type="transmembrane region" description="Helical" evidence="6">
    <location>
        <begin position="288"/>
        <end position="310"/>
    </location>
</feature>
<keyword evidence="2" id="KW-1003">Cell membrane</keyword>
<feature type="domain" description="ABC-2 type transporter transmembrane" evidence="7">
    <location>
        <begin position="17"/>
        <end position="366"/>
    </location>
</feature>
<reference evidence="8 9" key="1">
    <citation type="submission" date="2021-02" db="EMBL/GenBank/DDBJ databases">
        <authorList>
            <person name="Lee D.-H."/>
        </authorList>
    </citation>
    <scope>NUCLEOTIDE SEQUENCE [LARGE SCALE GENOMIC DNA]</scope>
    <source>
        <strain evidence="8 9">UL073</strain>
    </source>
</reference>
<accession>A0ABS2IFU5</accession>
<feature type="transmembrane region" description="Helical" evidence="6">
    <location>
        <begin position="233"/>
        <end position="251"/>
    </location>
</feature>
<sequence length="381" mass="41768">MNALLRRELQRIRAQRSAIWLLFLLPLIGTLLLLWIFSARTPHDLPVAVVDADNSALSREISRLLDASASIRVAFRPSSEAEAHDLMLRGEIYAAVVLPRELFKRLQRGDPAAIQVFLNQQLMTAAGKIAVDVQTVVGTLSARQSLIRQVQSGVGVVSIQPLRAELHPLFNPGLDFAPFLALLLITATLHVFVFISTAQFLGTELLEQSVPQWTALSGSWLAAVLKKTLPYTAWWLLFGGLLLFGSYRWLGMGLPEHFALMLAGLLLLVVVYQGLALLLVMTTANYRVAVSIASLIASPAVAFSGITFPLEALPLGPRIWAEVLPLTHFLHLQVEQAVGSIPAAASAPRLLTLAAMALAFWAIGLWRARLVLRTPSYWGRE</sequence>
<keyword evidence="4 6" id="KW-1133">Transmembrane helix</keyword>